<dbReference type="AlphaFoldDB" id="A0A6J4L902"/>
<dbReference type="EMBL" id="CADCUI010000002">
    <property type="protein sequence ID" value="CAA9325529.1"/>
    <property type="molecule type" value="Genomic_DNA"/>
</dbReference>
<feature type="transmembrane region" description="Helical" evidence="6">
    <location>
        <begin position="440"/>
        <end position="462"/>
    </location>
</feature>
<feature type="transmembrane region" description="Helical" evidence="6">
    <location>
        <begin position="93"/>
        <end position="121"/>
    </location>
</feature>
<feature type="transmembrane region" description="Helical" evidence="6">
    <location>
        <begin position="50"/>
        <end position="72"/>
    </location>
</feature>
<gene>
    <name evidence="7" type="ORF">AVDCRST_MAG34-338</name>
</gene>
<evidence type="ECO:0000256" key="5">
    <source>
        <dbReference type="ARBA" id="ARBA00023136"/>
    </source>
</evidence>
<dbReference type="InterPro" id="IPR000175">
    <property type="entry name" value="Na/ntran_symport"/>
</dbReference>
<name>A0A6J4L902_9ACTN</name>
<evidence type="ECO:0000313" key="7">
    <source>
        <dbReference type="EMBL" id="CAA9325529.1"/>
    </source>
</evidence>
<feature type="transmembrane region" description="Helical" evidence="6">
    <location>
        <begin position="369"/>
        <end position="392"/>
    </location>
</feature>
<reference evidence="7" key="1">
    <citation type="submission" date="2020-02" db="EMBL/GenBank/DDBJ databases">
        <authorList>
            <person name="Meier V. D."/>
        </authorList>
    </citation>
    <scope>NUCLEOTIDE SEQUENCE</scope>
    <source>
        <strain evidence="7">AVDCRST_MAG34</strain>
    </source>
</reference>
<proteinExistence type="predicted"/>
<dbReference type="Pfam" id="PF00209">
    <property type="entry name" value="SNF"/>
    <property type="match status" value="2"/>
</dbReference>
<feature type="transmembrane region" description="Helical" evidence="6">
    <location>
        <begin position="188"/>
        <end position="207"/>
    </location>
</feature>
<evidence type="ECO:0000256" key="4">
    <source>
        <dbReference type="ARBA" id="ARBA00022989"/>
    </source>
</evidence>
<keyword evidence="5 6" id="KW-0472">Membrane</keyword>
<feature type="transmembrane region" description="Helical" evidence="6">
    <location>
        <begin position="157"/>
        <end position="176"/>
    </location>
</feature>
<dbReference type="NCBIfam" id="NF037979">
    <property type="entry name" value="Na_transp"/>
    <property type="match status" value="1"/>
</dbReference>
<evidence type="ECO:0000256" key="6">
    <source>
        <dbReference type="SAM" id="Phobius"/>
    </source>
</evidence>
<dbReference type="PROSITE" id="PS50267">
    <property type="entry name" value="NA_NEUROTRAN_SYMP_3"/>
    <property type="match status" value="1"/>
</dbReference>
<evidence type="ECO:0000256" key="2">
    <source>
        <dbReference type="ARBA" id="ARBA00022448"/>
    </source>
</evidence>
<evidence type="ECO:0000256" key="3">
    <source>
        <dbReference type="ARBA" id="ARBA00022692"/>
    </source>
</evidence>
<comment type="subcellular location">
    <subcellularLocation>
        <location evidence="1">Membrane</location>
        <topology evidence="1">Multi-pass membrane protein</topology>
    </subcellularLocation>
</comment>
<dbReference type="SUPFAM" id="SSF161070">
    <property type="entry name" value="SNF-like"/>
    <property type="match status" value="1"/>
</dbReference>
<feature type="transmembrane region" description="Helical" evidence="6">
    <location>
        <begin position="230"/>
        <end position="257"/>
    </location>
</feature>
<dbReference type="CDD" id="cd10334">
    <property type="entry name" value="SLC6sbd_u1"/>
    <property type="match status" value="1"/>
</dbReference>
<organism evidence="7">
    <name type="scientific">uncultured Nocardioidaceae bacterium</name>
    <dbReference type="NCBI Taxonomy" id="253824"/>
    <lineage>
        <taxon>Bacteria</taxon>
        <taxon>Bacillati</taxon>
        <taxon>Actinomycetota</taxon>
        <taxon>Actinomycetes</taxon>
        <taxon>Propionibacteriales</taxon>
        <taxon>Nocardioidaceae</taxon>
        <taxon>environmental samples</taxon>
    </lineage>
</organism>
<dbReference type="GO" id="GO:0035725">
    <property type="term" value="P:sodium ion transmembrane transport"/>
    <property type="evidence" value="ECO:0007669"/>
    <property type="project" value="TreeGrafter"/>
</dbReference>
<feature type="transmembrane region" description="Helical" evidence="6">
    <location>
        <begin position="474"/>
        <end position="495"/>
    </location>
</feature>
<keyword evidence="4 6" id="KW-1133">Transmembrane helix</keyword>
<dbReference type="GO" id="GO:0005886">
    <property type="term" value="C:plasma membrane"/>
    <property type="evidence" value="ECO:0007669"/>
    <property type="project" value="TreeGrafter"/>
</dbReference>
<accession>A0A6J4L902</accession>
<dbReference type="PANTHER" id="PTHR11616">
    <property type="entry name" value="SODIUM/CHLORIDE DEPENDENT TRANSPORTER"/>
    <property type="match status" value="1"/>
</dbReference>
<dbReference type="InterPro" id="IPR037272">
    <property type="entry name" value="SNS_sf"/>
</dbReference>
<sequence>MSSSVNDEQTRDQWGTKLGFILAAMGSAIGLGNIWRYPYVVYENGGGAFLIPYFVALATAGLPILILEYSLGHRYRQGAPATFHFVSRRWEGLGWWMAGISFMIATYYVVILGWCLSFIWYSLGEQWGEDTGAFFIGEYLATSSGAAPEGFWELGGLQWKVLVPTLIAWAMVYFLLQRGVSKGIEMASRILMPALIVMLLVIVLRAVTLDGAANGLDVLFTPDFSALGDAAVWVAAYGQVFFSLSIAFSIMIAYSSYLPSRTDLSNSGLIVGLSNASFEFLAAIGVFAALGFLAGVSGVPVTEVVESGVVLAFVVFPQVISALPALNSVFGVLFFATLFFAGITSMVSILEAVIAAIREKFDLSRRAAVNWVCGMAGVISLLYVTEGGLFYLDTVDHFVNAYGLVVAGLAEVLLVAWIARTLNEQREHIDSMSYVKVGSWWTISLKFITPVLLGFMVVYGLWQEFAEPYEGYPGSGLVIIGAGSVLLTLLLAMALSLNSRAPHDDLVHAGKK</sequence>
<feature type="transmembrane region" description="Helical" evidence="6">
    <location>
        <begin position="398"/>
        <end position="419"/>
    </location>
</feature>
<dbReference type="PRINTS" id="PR00176">
    <property type="entry name" value="NANEUSMPORT"/>
</dbReference>
<evidence type="ECO:0000256" key="1">
    <source>
        <dbReference type="ARBA" id="ARBA00004141"/>
    </source>
</evidence>
<feature type="transmembrane region" description="Helical" evidence="6">
    <location>
        <begin position="20"/>
        <end position="38"/>
    </location>
</feature>
<feature type="transmembrane region" description="Helical" evidence="6">
    <location>
        <begin position="269"/>
        <end position="294"/>
    </location>
</feature>
<protein>
    <submittedName>
        <fullName evidence="7">Sodium-dependent transporter</fullName>
    </submittedName>
</protein>
<keyword evidence="2" id="KW-0813">Transport</keyword>
<feature type="transmembrane region" description="Helical" evidence="6">
    <location>
        <begin position="332"/>
        <end position="357"/>
    </location>
</feature>
<dbReference type="PANTHER" id="PTHR11616:SF240">
    <property type="entry name" value="BLOATED TUBULES, ISOFORM B-RELATED"/>
    <property type="match status" value="1"/>
</dbReference>
<keyword evidence="3 6" id="KW-0812">Transmembrane</keyword>